<dbReference type="InterPro" id="IPR027417">
    <property type="entry name" value="P-loop_NTPase"/>
</dbReference>
<feature type="region of interest" description="Disordered" evidence="6">
    <location>
        <begin position="262"/>
        <end position="289"/>
    </location>
</feature>
<comment type="caution">
    <text evidence="8">The sequence shown here is derived from an EMBL/GenBank/DDBJ whole genome shotgun (WGS) entry which is preliminary data.</text>
</comment>
<evidence type="ECO:0000256" key="6">
    <source>
        <dbReference type="SAM" id="MobiDB-lite"/>
    </source>
</evidence>
<feature type="compositionally biased region" description="Low complexity" evidence="6">
    <location>
        <begin position="103"/>
        <end position="124"/>
    </location>
</feature>
<dbReference type="Pfam" id="PF07650">
    <property type="entry name" value="KH_2"/>
    <property type="match status" value="1"/>
</dbReference>
<dbReference type="InterPro" id="IPR005225">
    <property type="entry name" value="Small_GTP-bd"/>
</dbReference>
<keyword evidence="9" id="KW-1185">Reference proteome</keyword>
<evidence type="ECO:0000256" key="1">
    <source>
        <dbReference type="ARBA" id="ARBA00007921"/>
    </source>
</evidence>
<dbReference type="SUPFAM" id="SSF54814">
    <property type="entry name" value="Prokaryotic type KH domain (KH-domain type II)"/>
    <property type="match status" value="2"/>
</dbReference>
<dbReference type="InterPro" id="IPR030388">
    <property type="entry name" value="G_ERA_dom"/>
</dbReference>
<dbReference type="Proteomes" id="UP001516023">
    <property type="component" value="Unassembled WGS sequence"/>
</dbReference>
<dbReference type="CDD" id="cd22534">
    <property type="entry name" value="KH-II_Era"/>
    <property type="match status" value="1"/>
</dbReference>
<dbReference type="HAMAP" id="MF_00367">
    <property type="entry name" value="GTPase_Era"/>
    <property type="match status" value="1"/>
</dbReference>
<dbReference type="NCBIfam" id="TIGR00231">
    <property type="entry name" value="small_GTP"/>
    <property type="match status" value="1"/>
</dbReference>
<dbReference type="AlphaFoldDB" id="A0ABD3PGY8"/>
<dbReference type="CDD" id="cd04163">
    <property type="entry name" value="Era"/>
    <property type="match status" value="1"/>
</dbReference>
<name>A0ABD3PGY8_9STRA</name>
<dbReference type="InterPro" id="IPR005662">
    <property type="entry name" value="GTPase_Era-like"/>
</dbReference>
<protein>
    <recommendedName>
        <fullName evidence="7">KH type-2 domain-containing protein</fullName>
    </recommendedName>
</protein>
<dbReference type="Pfam" id="PF01926">
    <property type="entry name" value="MMR_HSR1"/>
    <property type="match status" value="1"/>
</dbReference>
<dbReference type="InterPro" id="IPR015946">
    <property type="entry name" value="KH_dom-like_a/b"/>
</dbReference>
<keyword evidence="4" id="KW-0342">GTP-binding</keyword>
<accession>A0ABD3PGY8</accession>
<dbReference type="EMBL" id="JABMIG020000184">
    <property type="protein sequence ID" value="KAL3786979.1"/>
    <property type="molecule type" value="Genomic_DNA"/>
</dbReference>
<evidence type="ECO:0000313" key="8">
    <source>
        <dbReference type="EMBL" id="KAL3786979.1"/>
    </source>
</evidence>
<evidence type="ECO:0000256" key="2">
    <source>
        <dbReference type="ARBA" id="ARBA00022741"/>
    </source>
</evidence>
<feature type="region of interest" description="Disordered" evidence="6">
    <location>
        <begin position="99"/>
        <end position="127"/>
    </location>
</feature>
<keyword evidence="3 5" id="KW-0694">RNA-binding</keyword>
<dbReference type="GO" id="GO:0003723">
    <property type="term" value="F:RNA binding"/>
    <property type="evidence" value="ECO:0007669"/>
    <property type="project" value="UniProtKB-UniRule"/>
</dbReference>
<dbReference type="PROSITE" id="PS50823">
    <property type="entry name" value="KH_TYPE_2"/>
    <property type="match status" value="1"/>
</dbReference>
<evidence type="ECO:0000313" key="9">
    <source>
        <dbReference type="Proteomes" id="UP001516023"/>
    </source>
</evidence>
<proteinExistence type="inferred from homology"/>
<sequence length="561" mass="61687">MAVSSHPLSPSTTIQYQATNHRHLFQTKMVSLNLPSLLALTSATISLNVVAASIHSRSTKSISSRRSSLSFLPTNFYTRGSFRELRSSRSIYIPTRQFTSHATTNDDNNDTTNDGTTSTTTTKTSQQELLQTLDSKFDYQGRISSKLTTTSTNNTGTTTSIPHRCALLTILGRPNMGKSTLLNALLSDQLAITTNRPQTTRHAILGVLTYDYGQVCLTDTPGIIERTAYRLQEGMMEVVRGAVRDGDVFLVVTDVVSGGKNVGSGGGGGGGRLADARKEEEEEEMEEDPYLGLGEDIVTKLKKYQKPILVCVNKVDLVSDHDNDSSSIYTNTPLEAVQTIQKWRALLPEVFAILPTCAANGPNDAGVVALRSILLANDPNVDVSGAIRALGRPVPGMFCGDRTMIGNDEAREILPIGPPLYGPDFFTDRTDRFCASELIRETLFERLGKELPYCCEVRVESFDESKRYLDEEDGEGGGGSDEKRQRSKSMIRIGAVILVERDSQKGIVVGKGGKQIKEVGMDARKKLQKFFGVKIFLDLRVKVDKNWRNNAEKLKQYGYMS</sequence>
<dbReference type="InterPro" id="IPR009019">
    <property type="entry name" value="KH_sf_prok-type"/>
</dbReference>
<dbReference type="Gene3D" id="3.40.50.300">
    <property type="entry name" value="P-loop containing nucleotide triphosphate hydrolases"/>
    <property type="match status" value="1"/>
</dbReference>
<feature type="compositionally biased region" description="Acidic residues" evidence="6">
    <location>
        <begin position="280"/>
        <end position="289"/>
    </location>
</feature>
<dbReference type="PANTHER" id="PTHR42698">
    <property type="entry name" value="GTPASE ERA"/>
    <property type="match status" value="1"/>
</dbReference>
<keyword evidence="2" id="KW-0547">Nucleotide-binding</keyword>
<dbReference type="SUPFAM" id="SSF52540">
    <property type="entry name" value="P-loop containing nucleoside triphosphate hydrolases"/>
    <property type="match status" value="1"/>
</dbReference>
<dbReference type="Gene3D" id="3.30.300.20">
    <property type="match status" value="1"/>
</dbReference>
<evidence type="ECO:0000256" key="4">
    <source>
        <dbReference type="ARBA" id="ARBA00023134"/>
    </source>
</evidence>
<evidence type="ECO:0000256" key="3">
    <source>
        <dbReference type="ARBA" id="ARBA00022884"/>
    </source>
</evidence>
<dbReference type="InterPro" id="IPR006073">
    <property type="entry name" value="GTP-bd"/>
</dbReference>
<dbReference type="PRINTS" id="PR00326">
    <property type="entry name" value="GTP1OBG"/>
</dbReference>
<feature type="domain" description="KH type-2" evidence="7">
    <location>
        <begin position="465"/>
        <end position="545"/>
    </location>
</feature>
<comment type="similarity">
    <text evidence="1">Belongs to the TRAFAC class TrmE-Era-EngA-EngB-Septin-like GTPase superfamily. Era GTPase family.</text>
</comment>
<evidence type="ECO:0000256" key="5">
    <source>
        <dbReference type="PROSITE-ProRule" id="PRU00118"/>
    </source>
</evidence>
<gene>
    <name evidence="8" type="ORF">HJC23_005490</name>
</gene>
<feature type="compositionally biased region" description="Gly residues" evidence="6">
    <location>
        <begin position="262"/>
        <end position="272"/>
    </location>
</feature>
<organism evidence="8 9">
    <name type="scientific">Cyclotella cryptica</name>
    <dbReference type="NCBI Taxonomy" id="29204"/>
    <lineage>
        <taxon>Eukaryota</taxon>
        <taxon>Sar</taxon>
        <taxon>Stramenopiles</taxon>
        <taxon>Ochrophyta</taxon>
        <taxon>Bacillariophyta</taxon>
        <taxon>Coscinodiscophyceae</taxon>
        <taxon>Thalassiosirophycidae</taxon>
        <taxon>Stephanodiscales</taxon>
        <taxon>Stephanodiscaceae</taxon>
        <taxon>Cyclotella</taxon>
    </lineage>
</organism>
<dbReference type="GO" id="GO:0005525">
    <property type="term" value="F:GTP binding"/>
    <property type="evidence" value="ECO:0007669"/>
    <property type="project" value="UniProtKB-KW"/>
</dbReference>
<reference evidence="8 9" key="1">
    <citation type="journal article" date="2020" name="G3 (Bethesda)">
        <title>Improved Reference Genome for Cyclotella cryptica CCMP332, a Model for Cell Wall Morphogenesis, Salinity Adaptation, and Lipid Production in Diatoms (Bacillariophyta).</title>
        <authorList>
            <person name="Roberts W.R."/>
            <person name="Downey K.M."/>
            <person name="Ruck E.C."/>
            <person name="Traller J.C."/>
            <person name="Alverson A.J."/>
        </authorList>
    </citation>
    <scope>NUCLEOTIDE SEQUENCE [LARGE SCALE GENOMIC DNA]</scope>
    <source>
        <strain evidence="8 9">CCMP332</strain>
    </source>
</reference>
<evidence type="ECO:0000259" key="7">
    <source>
        <dbReference type="PROSITE" id="PS50823"/>
    </source>
</evidence>
<dbReference type="PANTHER" id="PTHR42698:SF2">
    <property type="entry name" value="GTPASE ERA-LIKE, CHLOROPLASTIC"/>
    <property type="match status" value="1"/>
</dbReference>
<dbReference type="InterPro" id="IPR004044">
    <property type="entry name" value="KH_dom_type_2"/>
</dbReference>
<dbReference type="FunFam" id="3.30.300.20:FF:000003">
    <property type="entry name" value="GTPase Era"/>
    <property type="match status" value="1"/>
</dbReference>